<dbReference type="AlphaFoldDB" id="A0A6M3KEZ0"/>
<evidence type="ECO:0000313" key="1">
    <source>
        <dbReference type="EMBL" id="QJA80479.1"/>
    </source>
</evidence>
<reference evidence="1" key="1">
    <citation type="submission" date="2020-03" db="EMBL/GenBank/DDBJ databases">
        <title>The deep terrestrial virosphere.</title>
        <authorList>
            <person name="Holmfeldt K."/>
            <person name="Nilsson E."/>
            <person name="Simone D."/>
            <person name="Lopez-Fernandez M."/>
            <person name="Wu X."/>
            <person name="de Brujin I."/>
            <person name="Lundin D."/>
            <person name="Andersson A."/>
            <person name="Bertilsson S."/>
            <person name="Dopson M."/>
        </authorList>
    </citation>
    <scope>NUCLEOTIDE SEQUENCE</scope>
    <source>
        <strain evidence="1">MM415A00708</strain>
    </source>
</reference>
<name>A0A6M3KEZ0_9ZZZZ</name>
<sequence length="157" mass="17562">MANARQAALSSTIGPEGGKKYITLEDDQAAYKAYLGQHYATWGSDGSGEDVPYGYEPPASFNQWLVGYDTDDKGTSISPNVTLKQALGIRASKRGYLIVPKGYDASDKWMKLEPGTKIDVDPNGWFKGTHRLGDLRRLWDLLWTRLICKYSLRQSPR</sequence>
<gene>
    <name evidence="1" type="ORF">MM415A00708_0002</name>
</gene>
<organism evidence="1">
    <name type="scientific">viral metagenome</name>
    <dbReference type="NCBI Taxonomy" id="1070528"/>
    <lineage>
        <taxon>unclassified sequences</taxon>
        <taxon>metagenomes</taxon>
        <taxon>organismal metagenomes</taxon>
    </lineage>
</organism>
<accession>A0A6M3KEZ0</accession>
<dbReference type="EMBL" id="MT142424">
    <property type="protein sequence ID" value="QJA80479.1"/>
    <property type="molecule type" value="Genomic_DNA"/>
</dbReference>
<protein>
    <submittedName>
        <fullName evidence="1">Uncharacterized protein</fullName>
    </submittedName>
</protein>
<proteinExistence type="predicted"/>